<keyword evidence="3" id="KW-0378">Hydrolase</keyword>
<comment type="similarity">
    <text evidence="1">Belongs to the peptidase C48 family.</text>
</comment>
<dbReference type="SUPFAM" id="SSF54001">
    <property type="entry name" value="Cysteine proteinases"/>
    <property type="match status" value="1"/>
</dbReference>
<dbReference type="GO" id="GO:0006508">
    <property type="term" value="P:proteolysis"/>
    <property type="evidence" value="ECO:0007669"/>
    <property type="project" value="UniProtKB-KW"/>
</dbReference>
<evidence type="ECO:0000256" key="3">
    <source>
        <dbReference type="ARBA" id="ARBA00022801"/>
    </source>
</evidence>
<dbReference type="InterPro" id="IPR038765">
    <property type="entry name" value="Papain-like_cys_pep_sf"/>
</dbReference>
<comment type="caution">
    <text evidence="6">The sequence shown here is derived from an EMBL/GenBank/DDBJ whole genome shotgun (WGS) entry which is preliminary data.</text>
</comment>
<organism evidence="6 7">
    <name type="scientific">Brassica carinata</name>
    <name type="common">Ethiopian mustard</name>
    <name type="synonym">Abyssinian cabbage</name>
    <dbReference type="NCBI Taxonomy" id="52824"/>
    <lineage>
        <taxon>Eukaryota</taxon>
        <taxon>Viridiplantae</taxon>
        <taxon>Streptophyta</taxon>
        <taxon>Embryophyta</taxon>
        <taxon>Tracheophyta</taxon>
        <taxon>Spermatophyta</taxon>
        <taxon>Magnoliopsida</taxon>
        <taxon>eudicotyledons</taxon>
        <taxon>Gunneridae</taxon>
        <taxon>Pentapetalae</taxon>
        <taxon>rosids</taxon>
        <taxon>malvids</taxon>
        <taxon>Brassicales</taxon>
        <taxon>Brassicaceae</taxon>
        <taxon>Brassiceae</taxon>
        <taxon>Brassica</taxon>
    </lineage>
</organism>
<feature type="region of interest" description="Disordered" evidence="4">
    <location>
        <begin position="209"/>
        <end position="231"/>
    </location>
</feature>
<dbReference type="EMBL" id="JAAMPC010000001">
    <property type="protein sequence ID" value="KAG2330123.1"/>
    <property type="molecule type" value="Genomic_DNA"/>
</dbReference>
<evidence type="ECO:0000313" key="7">
    <source>
        <dbReference type="Proteomes" id="UP000886595"/>
    </source>
</evidence>
<protein>
    <recommendedName>
        <fullName evidence="5">Ubiquitin-like protease family profile domain-containing protein</fullName>
    </recommendedName>
</protein>
<proteinExistence type="inferred from homology"/>
<dbReference type="Proteomes" id="UP000886595">
    <property type="component" value="Unassembled WGS sequence"/>
</dbReference>
<feature type="compositionally biased region" description="Polar residues" evidence="4">
    <location>
        <begin position="211"/>
        <end position="228"/>
    </location>
</feature>
<feature type="domain" description="Ubiquitin-like protease family profile" evidence="5">
    <location>
        <begin position="494"/>
        <end position="591"/>
    </location>
</feature>
<dbReference type="InterPro" id="IPR003653">
    <property type="entry name" value="Peptidase_C48_C"/>
</dbReference>
<feature type="region of interest" description="Disordered" evidence="4">
    <location>
        <begin position="45"/>
        <end position="75"/>
    </location>
</feature>
<evidence type="ECO:0000256" key="2">
    <source>
        <dbReference type="ARBA" id="ARBA00022670"/>
    </source>
</evidence>
<evidence type="ECO:0000313" key="6">
    <source>
        <dbReference type="EMBL" id="KAG2330123.1"/>
    </source>
</evidence>
<dbReference type="GO" id="GO:0008234">
    <property type="term" value="F:cysteine-type peptidase activity"/>
    <property type="evidence" value="ECO:0007669"/>
    <property type="project" value="InterPro"/>
</dbReference>
<reference evidence="6 7" key="1">
    <citation type="submission" date="2020-02" db="EMBL/GenBank/DDBJ databases">
        <authorList>
            <person name="Ma Q."/>
            <person name="Huang Y."/>
            <person name="Song X."/>
            <person name="Pei D."/>
        </authorList>
    </citation>
    <scope>NUCLEOTIDE SEQUENCE [LARGE SCALE GENOMIC DNA]</scope>
    <source>
        <strain evidence="6">Sxm20200214</strain>
        <tissue evidence="6">Leaf</tissue>
    </source>
</reference>
<dbReference type="Pfam" id="PF02902">
    <property type="entry name" value="Peptidase_C48"/>
    <property type="match status" value="1"/>
</dbReference>
<keyword evidence="7" id="KW-1185">Reference proteome</keyword>
<evidence type="ECO:0000256" key="1">
    <source>
        <dbReference type="ARBA" id="ARBA00005234"/>
    </source>
</evidence>
<sequence length="622" mass="69562">MFSIKERDETALSQNNIVVKGFALTLQLVIVEAVPCLNEVVQETCSSSEGDSEEEVDEKSAKPKRKTLSPGHARNVHKRTDVLVRSIIDEDPLRPIEESQLVYSDEEDDEKVDNIVYLINTNFQFTKSMFVRGATKIDVERLRDSENISSKLKKPKKQPALSPSNGSGYIASLVIEKIKPFKEEMVESVRYLVAELTKDEDACPSRIAQKGTKTATRGNANLPGSNVSPDRDANARTIRNILCNLSAYSTPPGSPRLSLGENSSMRNDNEVLNGEVAGDKVNESFALSAHSQNHHRSLDLNQPVGPLIDMPSFSLCLTQDEQLHVIHGITPLEFVGVVSQHTVNVGDNIEDPQQSQKSKRQKHVPQALVDDYECGREIFSRVRKSQKFIFAFDDRNEIDRKYARLLHQVNREGYSMTVFQFFSSSSFIKVAGLAVTAKDILQIAERTRFLTAKTSLKGMYISTINTLLQFSKSRKKESFSFPKGLLQPFADKNFPVNVCKKHWVGICVDHSCGKITVLDSNTTLFSDVMMEKHLYPHLLMLPYLLRLFGQAFGSAEPKSFALERPKGLSQIENPFDCGLMAVLLMSTHTVYCIEACENIDSRILAEEGKSAAIMAFELQESV</sequence>
<accession>A0A8X7WFT5</accession>
<gene>
    <name evidence="6" type="ORF">Bca52824_001303</name>
</gene>
<evidence type="ECO:0000256" key="4">
    <source>
        <dbReference type="SAM" id="MobiDB-lite"/>
    </source>
</evidence>
<dbReference type="Gene3D" id="3.40.395.10">
    <property type="entry name" value="Adenoviral Proteinase, Chain A"/>
    <property type="match status" value="1"/>
</dbReference>
<dbReference type="AlphaFoldDB" id="A0A8X7WFT5"/>
<keyword evidence="2" id="KW-0645">Protease</keyword>
<evidence type="ECO:0000259" key="5">
    <source>
        <dbReference type="Pfam" id="PF02902"/>
    </source>
</evidence>
<name>A0A8X7WFT5_BRACI</name>